<dbReference type="Proteomes" id="UP000186817">
    <property type="component" value="Unassembled WGS sequence"/>
</dbReference>
<feature type="region of interest" description="Disordered" evidence="2">
    <location>
        <begin position="1221"/>
        <end position="1249"/>
    </location>
</feature>
<feature type="transmembrane region" description="Helical" evidence="3">
    <location>
        <begin position="851"/>
        <end position="873"/>
    </location>
</feature>
<evidence type="ECO:0000256" key="3">
    <source>
        <dbReference type="SAM" id="Phobius"/>
    </source>
</evidence>
<feature type="compositionally biased region" description="Pro residues" evidence="2">
    <location>
        <begin position="1603"/>
        <end position="1613"/>
    </location>
</feature>
<dbReference type="InterPro" id="IPR004088">
    <property type="entry name" value="KH_dom_type_1"/>
</dbReference>
<evidence type="ECO:0000256" key="2">
    <source>
        <dbReference type="SAM" id="MobiDB-lite"/>
    </source>
</evidence>
<feature type="compositionally biased region" description="Acidic residues" evidence="2">
    <location>
        <begin position="1566"/>
        <end position="1575"/>
    </location>
</feature>
<accession>A0A1Q9DQD2</accession>
<feature type="transmembrane region" description="Helical" evidence="3">
    <location>
        <begin position="673"/>
        <end position="693"/>
    </location>
</feature>
<feature type="region of interest" description="Disordered" evidence="2">
    <location>
        <begin position="1504"/>
        <end position="1654"/>
    </location>
</feature>
<proteinExistence type="predicted"/>
<evidence type="ECO:0000313" key="5">
    <source>
        <dbReference type="Proteomes" id="UP000186817"/>
    </source>
</evidence>
<keyword evidence="3" id="KW-0812">Transmembrane</keyword>
<dbReference type="EMBL" id="LSRX01000435">
    <property type="protein sequence ID" value="OLP97389.1"/>
    <property type="molecule type" value="Genomic_DNA"/>
</dbReference>
<feature type="transmembrane region" description="Helical" evidence="3">
    <location>
        <begin position="705"/>
        <end position="723"/>
    </location>
</feature>
<keyword evidence="1" id="KW-0175">Coiled coil</keyword>
<organism evidence="4 5">
    <name type="scientific">Symbiodinium microadriaticum</name>
    <name type="common">Dinoflagellate</name>
    <name type="synonym">Zooxanthella microadriatica</name>
    <dbReference type="NCBI Taxonomy" id="2951"/>
    <lineage>
        <taxon>Eukaryota</taxon>
        <taxon>Sar</taxon>
        <taxon>Alveolata</taxon>
        <taxon>Dinophyceae</taxon>
        <taxon>Suessiales</taxon>
        <taxon>Symbiodiniaceae</taxon>
        <taxon>Symbiodinium</taxon>
    </lineage>
</organism>
<evidence type="ECO:0000256" key="1">
    <source>
        <dbReference type="SAM" id="Coils"/>
    </source>
</evidence>
<feature type="transmembrane region" description="Helical" evidence="3">
    <location>
        <begin position="644"/>
        <end position="667"/>
    </location>
</feature>
<feature type="transmembrane region" description="Helical" evidence="3">
    <location>
        <begin position="214"/>
        <end position="237"/>
    </location>
</feature>
<keyword evidence="3" id="KW-0472">Membrane</keyword>
<feature type="compositionally biased region" description="Low complexity" evidence="2">
    <location>
        <begin position="1576"/>
        <end position="1590"/>
    </location>
</feature>
<dbReference type="Gene3D" id="3.30.1370.10">
    <property type="entry name" value="K Homology domain, type 1"/>
    <property type="match status" value="1"/>
</dbReference>
<keyword evidence="3" id="KW-1133">Transmembrane helix</keyword>
<dbReference type="OrthoDB" id="428942at2759"/>
<dbReference type="PROSITE" id="PS50084">
    <property type="entry name" value="KH_TYPE_1"/>
    <property type="match status" value="1"/>
</dbReference>
<gene>
    <name evidence="4" type="ORF">AK812_SmicGene20294</name>
</gene>
<dbReference type="GO" id="GO:0003723">
    <property type="term" value="F:RNA binding"/>
    <property type="evidence" value="ECO:0007669"/>
    <property type="project" value="UniProtKB-UniRule"/>
</dbReference>
<dbReference type="SMART" id="SM00322">
    <property type="entry name" value="KH"/>
    <property type="match status" value="1"/>
</dbReference>
<sequence>MATTDAAEVSSEFSVVTVTGTAEVGFILDPFLAVNLGEEMQHQYRSDATQRLNNPELWTVTAMRKIRQLSSVAEWEVRVQLDDLCYNYQQVSVRKVQSLRSNITAMAQTLVELLAQPSYDQQTKQECEDELQDAIQRIQKLSEDFSEQEADFKAHSKAHFQNVWGLFQDSQWDSWKVLIARLVSGPVLGFSGLVSWAVWAVWRDGDYKEFFSEGLCEVCFGSGAGLVLGGTLLFWACRCSQSRSEKLTKAEAAGLVKVEMQQQQAMWQGTKMAVDAVKETADRLKSLADSKRIGKRQRQHLLEQQQHAERIQHRDQVEKMKRSEAERMQKMKGLMASQFNSTGNRSLLHLCVNNWRLVWEAAIAERQQNQAVEQLTGKLRQMDKQKNEMINRTKDKIFLAFAGRQRAELLSVVFTAWKADAKEEHLLRRKEELASSYEKDLRVMHKKQKDMEALAREKMVKGTLSQMTGATLSVCLLQWRSYTKDSKRERSEAEMRDQLQEEIRRQKREAEKLNDSKSRQIALNMVSFERNSTLSVCVVAWRQATQASKREADEALGRQKAQQEYTQLKLEKDKAMNVTRDRMAVRLLGHQQTHLLSAVFTLWRGAAKEEKMSRQQADKDRANKIELARLDGLRREATKMKAHSAVLAMKMPLLLLLLPPPLLLLTLSIATDGILHIGNILMPFLHYQCWLFCGILAQKLTLPKGVLAFLSLAASALLVLGITSPVEEAWKSCQEECNGSSSCYESTAMGSRACIGDSRKCWERYGCSLHSCPKCVLLWEEEQKAHESLAACKSRCRISPDLPLRGRQLSLSLSFLAVVSCLHVEGAPKGSEGREGRKVGCCGGCGDSPRAWVWLGSCALVPSMLFLLAYLFLLHPKCPEVWEEKAKSNCQFVLDFAFARFSMPIPRGLLLFSFAVPTVAACCCLTRARFLLFESKDGGTNMDLAFRPLMASIAARFFQKHHESLLAEMFIQFRKSVEIQIEERKVEEAKRQHEEDRRKMEQRHNDRRAKFIAQSVQGKERMMLLSIVKRCLVAWSQQVVESQMELMRSEAQEKHSTEMNEVKSQLRDHSKKNGVYAALSVDIKAMSRATGMTDVRCERTAASAAAAASGSSLLYLAVSGDFAGRLIGKKGQNVQELQARTGARLQLSDLGSDETLAEVSGPCQCVDDACFLFLDDLARIQKLRVAGTKIGLASANVQLAVLILEDLSDWVNSDLRKQVETASDETTLASEEKGGQEAEAEASGESLQAPTRTVDMELLGYAEVSGRRFRKLLLSGHPRRVGSVVHTVRCRIRRYSRWADVKVREPPAVPLMLLESDPPDDFVSTENFLLGLPKGCESTLSETYKDLLLQIQEDSGASARVRADGPGPGCLEIAGCCFSKLAAAVEVSALLVQLSCEDSGDGSLQVWLRTDGPCALTSDAISAASSSRGVRAVVGQKTLKFGASFSRSVQLHGQLAPLCAVARALALESERKAWAYVRKHGQPSLLVDYLSRWFGREAGRMLRERSQHASASRKVHAAEPGEDGATASKKQKSTAKSSSAVLPVMGPHLPDLDASDAMQEEPQKNDDDDDEEEELVVLPSASLLPLNLAEETSEPWEETVPVLPEPPTPPEPLLPEIKEAPPAPEAPAPEPQALLDTDSDSDYRPGPSEDPLWHRRQELLKKLNQLG</sequence>
<dbReference type="Pfam" id="PF00013">
    <property type="entry name" value="KH_1"/>
    <property type="match status" value="1"/>
</dbReference>
<name>A0A1Q9DQD2_SYMMI</name>
<feature type="coiled-coil region" evidence="1">
    <location>
        <begin position="489"/>
        <end position="520"/>
    </location>
</feature>
<dbReference type="InterPro" id="IPR036612">
    <property type="entry name" value="KH_dom_type_1_sf"/>
</dbReference>
<comment type="caution">
    <text evidence="4">The sequence shown here is derived from an EMBL/GenBank/DDBJ whole genome shotgun (WGS) entry which is preliminary data.</text>
</comment>
<feature type="transmembrane region" description="Helical" evidence="3">
    <location>
        <begin position="909"/>
        <end position="932"/>
    </location>
</feature>
<reference evidence="4 5" key="1">
    <citation type="submission" date="2016-02" db="EMBL/GenBank/DDBJ databases">
        <title>Genome analysis of coral dinoflagellate symbionts highlights evolutionary adaptations to a symbiotic lifestyle.</title>
        <authorList>
            <person name="Aranda M."/>
            <person name="Li Y."/>
            <person name="Liew Y.J."/>
            <person name="Baumgarten S."/>
            <person name="Simakov O."/>
            <person name="Wilson M."/>
            <person name="Piel J."/>
            <person name="Ashoor H."/>
            <person name="Bougouffa S."/>
            <person name="Bajic V.B."/>
            <person name="Ryu T."/>
            <person name="Ravasi T."/>
            <person name="Bayer T."/>
            <person name="Micklem G."/>
            <person name="Kim H."/>
            <person name="Bhak J."/>
            <person name="Lajeunesse T.C."/>
            <person name="Voolstra C.R."/>
        </authorList>
    </citation>
    <scope>NUCLEOTIDE SEQUENCE [LARGE SCALE GENOMIC DNA]</scope>
    <source>
        <strain evidence="4 5">CCMP2467</strain>
    </source>
</reference>
<keyword evidence="5" id="KW-1185">Reference proteome</keyword>
<feature type="coiled-coil region" evidence="1">
    <location>
        <begin position="365"/>
        <end position="392"/>
    </location>
</feature>
<feature type="transmembrane region" description="Helical" evidence="3">
    <location>
        <begin position="178"/>
        <end position="202"/>
    </location>
</feature>
<evidence type="ECO:0000313" key="4">
    <source>
        <dbReference type="EMBL" id="OLP97389.1"/>
    </source>
</evidence>
<dbReference type="InterPro" id="IPR004087">
    <property type="entry name" value="KH_dom"/>
</dbReference>
<feature type="coiled-coil region" evidence="1">
    <location>
        <begin position="124"/>
        <end position="151"/>
    </location>
</feature>
<dbReference type="SUPFAM" id="SSF54791">
    <property type="entry name" value="Eukaryotic type KH-domain (KH-domain type I)"/>
    <property type="match status" value="1"/>
</dbReference>
<feature type="coiled-coil region" evidence="1">
    <location>
        <begin position="979"/>
        <end position="1010"/>
    </location>
</feature>
<feature type="compositionally biased region" description="Pro residues" evidence="2">
    <location>
        <begin position="1621"/>
        <end position="1630"/>
    </location>
</feature>
<protein>
    <submittedName>
        <fullName evidence="4">Uncharacterized protein</fullName>
    </submittedName>
</protein>